<accession>A0A7S3DV07</accession>
<evidence type="ECO:0000313" key="2">
    <source>
        <dbReference type="EMBL" id="CAD9983794.1"/>
    </source>
</evidence>
<dbReference type="PANTHER" id="PTHR37539:SF1">
    <property type="entry name" value="ER-BOUND OXYGENASE MPAB_MPAB'_RUBBER OXYGENASE CATALYTIC DOMAIN-CONTAINING PROTEIN"/>
    <property type="match status" value="1"/>
</dbReference>
<dbReference type="InterPro" id="IPR037473">
    <property type="entry name" value="Lcp-like"/>
</dbReference>
<dbReference type="Pfam" id="PF09995">
    <property type="entry name" value="MPAB_Lcp_cat"/>
    <property type="match status" value="1"/>
</dbReference>
<feature type="domain" description="ER-bound oxygenase mpaB/mpaB'/Rubber oxygenase catalytic" evidence="1">
    <location>
        <begin position="179"/>
        <end position="408"/>
    </location>
</feature>
<proteinExistence type="predicted"/>
<dbReference type="InterPro" id="IPR018713">
    <property type="entry name" value="MPAB/Lcp_cat_dom"/>
</dbReference>
<evidence type="ECO:0000259" key="1">
    <source>
        <dbReference type="Pfam" id="PF09995"/>
    </source>
</evidence>
<dbReference type="PANTHER" id="PTHR37539">
    <property type="entry name" value="SECRETED PROTEIN-RELATED"/>
    <property type="match status" value="1"/>
</dbReference>
<reference evidence="2" key="1">
    <citation type="submission" date="2021-01" db="EMBL/GenBank/DDBJ databases">
        <authorList>
            <person name="Corre E."/>
            <person name="Pelletier E."/>
            <person name="Niang G."/>
            <person name="Scheremetjew M."/>
            <person name="Finn R."/>
            <person name="Kale V."/>
            <person name="Holt S."/>
            <person name="Cochrane G."/>
            <person name="Meng A."/>
            <person name="Brown T."/>
            <person name="Cohen L."/>
        </authorList>
    </citation>
    <scope>NUCLEOTIDE SEQUENCE</scope>
    <source>
        <strain evidence="2">CCMP125</strain>
    </source>
</reference>
<dbReference type="GO" id="GO:0016491">
    <property type="term" value="F:oxidoreductase activity"/>
    <property type="evidence" value="ECO:0007669"/>
    <property type="project" value="InterPro"/>
</dbReference>
<organism evidence="2">
    <name type="scientific">Entomoneis paludosa</name>
    <dbReference type="NCBI Taxonomy" id="265537"/>
    <lineage>
        <taxon>Eukaryota</taxon>
        <taxon>Sar</taxon>
        <taxon>Stramenopiles</taxon>
        <taxon>Ochrophyta</taxon>
        <taxon>Bacillariophyta</taxon>
        <taxon>Bacillariophyceae</taxon>
        <taxon>Bacillariophycidae</taxon>
        <taxon>Entomoneidaceae</taxon>
        <taxon>Entomoneis</taxon>
    </lineage>
</organism>
<dbReference type="EMBL" id="HBHT01031712">
    <property type="protein sequence ID" value="CAD9983794.1"/>
    <property type="molecule type" value="Transcribed_RNA"/>
</dbReference>
<sequence>MSFRALNLASTRFPQDLSQWPKGAHRRVHFGQHILWHPYSLGGRHLEPEELSAYRYIGDPEVDDLISLLEAHLGRQIGAGEDILRHLEEASNSENQYVNVAPHSTQKELKAFYEKYSSYPAWVDTASLERGQEVFLAYLGAIGVALYYRSLVPGFSIPPLAHVLKTTGYLAPPSTKQRVQERLTDTFAMLILSLTQISSLQPGVGEGWKACLQVRFLHAKVRRAILSRSGKRSWQTEKYGVPINEEDMAATLLAFSQNSLVGTEILLGFPLPVQERRDFLAVWRYIGWLLGVRVIPDNDNFVGNDGANPLPRPLDPCGPGWRNERLSSIEHSQSMFESILTHVLHPDDSSIEVSHYLLWQGRSKDPQVDEGIQQQNWFYYRCLQCRRFIGDSLADELNLPLNPNRWNRCRSWIFSTLFLLSLSMYTAAALPWSPFRALIVSFHRKRLLEFSKSWHSEHGKRVHDQLSNGQEKGQSCQFAMLLSP</sequence>
<name>A0A7S3DV07_9STRA</name>
<gene>
    <name evidence="2" type="ORF">APAL1065_LOCUS21306</name>
</gene>
<protein>
    <recommendedName>
        <fullName evidence="1">ER-bound oxygenase mpaB/mpaB'/Rubber oxygenase catalytic domain-containing protein</fullName>
    </recommendedName>
</protein>
<dbReference type="AlphaFoldDB" id="A0A7S3DV07"/>